<dbReference type="EMBL" id="CAJNDS010000633">
    <property type="protein sequence ID" value="CAE7223919.1"/>
    <property type="molecule type" value="Genomic_DNA"/>
</dbReference>
<comment type="caution">
    <text evidence="1">The sequence shown here is derived from an EMBL/GenBank/DDBJ whole genome shotgun (WGS) entry which is preliminary data.</text>
</comment>
<gene>
    <name evidence="1" type="ORF">SNAT2548_LOCUS8483</name>
</gene>
<proteinExistence type="predicted"/>
<evidence type="ECO:0000313" key="2">
    <source>
        <dbReference type="Proteomes" id="UP000604046"/>
    </source>
</evidence>
<name>A0A812KB96_9DINO</name>
<dbReference type="Proteomes" id="UP000604046">
    <property type="component" value="Unassembled WGS sequence"/>
</dbReference>
<keyword evidence="2" id="KW-1185">Reference proteome</keyword>
<dbReference type="AlphaFoldDB" id="A0A812KB96"/>
<accession>A0A812KB96</accession>
<reference evidence="1" key="1">
    <citation type="submission" date="2021-02" db="EMBL/GenBank/DDBJ databases">
        <authorList>
            <person name="Dougan E. K."/>
            <person name="Rhodes N."/>
            <person name="Thang M."/>
            <person name="Chan C."/>
        </authorList>
    </citation>
    <scope>NUCLEOTIDE SEQUENCE</scope>
</reference>
<organism evidence="1 2">
    <name type="scientific">Symbiodinium natans</name>
    <dbReference type="NCBI Taxonomy" id="878477"/>
    <lineage>
        <taxon>Eukaryota</taxon>
        <taxon>Sar</taxon>
        <taxon>Alveolata</taxon>
        <taxon>Dinophyceae</taxon>
        <taxon>Suessiales</taxon>
        <taxon>Symbiodiniaceae</taxon>
        <taxon>Symbiodinium</taxon>
    </lineage>
</organism>
<sequence length="613" mass="67452">MAIVRVFATEEEVNLLSQSLTDWDQTMPCADTSKTSTVDLILVSSKDLATNAQASDAVQTFEEAFASNRNWTKCFAGVKNMSANLSEQQDQYDGQGYQMNRFWVTGPNTIFKEIMTAMFSGAYRDMYESFFLMEMDAVPVKPGWLDTFVSEAEEMPSSNMAIRGSKYLGYNWDTFMKLMPSYVVNHINGNAIYNLLHPWTRFLYDTFSIQGDVSMDDMAFDVAYSMMTTAAMAGTSAIFADAWARCNCSTTTYNSNTMLIANYANTLMNSSFEVSAFVRHVSKKNIFENLAADMVTLAVAEVGTNTETFLASIATNHPFKSILLFMYSDETTSVQVSSAPSGNVTTTIQPASMEPWMLLCEVAETARTSWFALASTMHIINAPVHVLMDGKNPILPYVPATSESCTRSAACAASISQAEMLFGVALKFHHDINDVLFNTSEAKAFCADWNAAAGNMSWQTCELNWGPTADDYVAWKISKGMDVPGTPKDKTRHGWRPWTTLWSPMPIDERNCSTPVYGQKDYDAILDYTSACSLMVEDEVACTSDSMCKWRPLFETGVCVFNTMGNETWAVVEPVGAGTSTSTSASGDESELAKTVSCTLSLAVMLVAAVSTV</sequence>
<protein>
    <submittedName>
        <fullName evidence="1">Uncharacterized protein</fullName>
    </submittedName>
</protein>
<evidence type="ECO:0000313" key="1">
    <source>
        <dbReference type="EMBL" id="CAE7223919.1"/>
    </source>
</evidence>